<dbReference type="OrthoDB" id="9784397at2"/>
<evidence type="ECO:0000313" key="3">
    <source>
        <dbReference type="Proteomes" id="UP000017148"/>
    </source>
</evidence>
<dbReference type="Proteomes" id="UP000017148">
    <property type="component" value="Unassembled WGS sequence"/>
</dbReference>
<dbReference type="EMBL" id="ASJR01000020">
    <property type="protein sequence ID" value="ERP31076.1"/>
    <property type="molecule type" value="Genomic_DNA"/>
</dbReference>
<feature type="transmembrane region" description="Helical" evidence="1">
    <location>
        <begin position="6"/>
        <end position="27"/>
    </location>
</feature>
<keyword evidence="1" id="KW-0472">Membrane</keyword>
<dbReference type="Gene3D" id="3.30.450.20">
    <property type="entry name" value="PAS domain"/>
    <property type="match status" value="2"/>
</dbReference>
<feature type="transmembrane region" description="Helical" evidence="1">
    <location>
        <begin position="343"/>
        <end position="360"/>
    </location>
</feature>
<reference evidence="2 3" key="1">
    <citation type="journal article" date="2013" name="Environ. Microbiol.">
        <title>Genome analysis of Chitinivibrio alkaliphilus gen. nov., sp. nov., a novel extremely haloalkaliphilic anaerobic chitinolytic bacterium from the candidate phylum Termite Group 3.</title>
        <authorList>
            <person name="Sorokin D.Y."/>
            <person name="Gumerov V.M."/>
            <person name="Rakitin A.L."/>
            <person name="Beletsky A.V."/>
            <person name="Damste J.S."/>
            <person name="Muyzer G."/>
            <person name="Mardanov A.V."/>
            <person name="Ravin N.V."/>
        </authorList>
    </citation>
    <scope>NUCLEOTIDE SEQUENCE [LARGE SCALE GENOMIC DNA]</scope>
    <source>
        <strain evidence="2 3">ACht1</strain>
    </source>
</reference>
<keyword evidence="3" id="KW-1185">Reference proteome</keyword>
<protein>
    <recommendedName>
        <fullName evidence="4">Cache domain-containing protein</fullName>
    </recommendedName>
</protein>
<dbReference type="eggNOG" id="COG5001">
    <property type="taxonomic scope" value="Bacteria"/>
</dbReference>
<dbReference type="AlphaFoldDB" id="U7D674"/>
<gene>
    <name evidence="2" type="ORF">CALK_2034</name>
</gene>
<proteinExistence type="predicted"/>
<dbReference type="RefSeq" id="WP_022637451.1">
    <property type="nucleotide sequence ID" value="NZ_ASJR01000020.1"/>
</dbReference>
<evidence type="ECO:0000256" key="1">
    <source>
        <dbReference type="SAM" id="Phobius"/>
    </source>
</evidence>
<organism evidence="2 3">
    <name type="scientific">Chitinivibrio alkaliphilus ACht1</name>
    <dbReference type="NCBI Taxonomy" id="1313304"/>
    <lineage>
        <taxon>Bacteria</taxon>
        <taxon>Pseudomonadati</taxon>
        <taxon>Fibrobacterota</taxon>
        <taxon>Chitinivibrionia</taxon>
        <taxon>Chitinivibrionales</taxon>
        <taxon>Chitinivibrionaceae</taxon>
        <taxon>Chitinivibrio</taxon>
    </lineage>
</organism>
<keyword evidence="1" id="KW-1133">Transmembrane helix</keyword>
<accession>U7D674</accession>
<evidence type="ECO:0008006" key="4">
    <source>
        <dbReference type="Google" id="ProtNLM"/>
    </source>
</evidence>
<sequence length="440" mass="49884">MKLHIHLGTLLFLFFALLTGGILFIFVHTQHMDYDSLLTQQGKNTIHGITEHTALRISELLKEPALVNYTNKTYIRMQSLYDENDLSPLEPWFQEIARQAREHTPQISTVNYGNIYKNYLGIRINDDESLNLMVQDTHTNDSLYIYETLHRSGPIAAVFGAYDPTQRPWFAPLFESPTKQWSEVYVNLDEKAELTITHMLPVFSPQNTLYGAAIVDVKLGRLHAFLQEEEIPPGGAVYITTSEGSLLASSYKTQDTITRSENGLVSLPKAMQSRHPLLRQSATALAQKTQDKKNSLALLIENKEIFVNSTPFHKDNLHWNIVVAMPEAALMGDVRQRQRNSRIMVFTLLLSFSFAAFLLFHKALVPIKTIAEIAQKISRGARNTPSPHAAPLYLKRMNLPSLLGICFGNCKIENRISVLKTGNLPTYLNETKHSWKQILI</sequence>
<keyword evidence="1" id="KW-0812">Transmembrane</keyword>
<evidence type="ECO:0000313" key="2">
    <source>
        <dbReference type="EMBL" id="ERP31076.1"/>
    </source>
</evidence>
<comment type="caution">
    <text evidence="2">The sequence shown here is derived from an EMBL/GenBank/DDBJ whole genome shotgun (WGS) entry which is preliminary data.</text>
</comment>
<dbReference type="STRING" id="1313304.CALK_2034"/>
<name>U7D674_9BACT</name>